<comment type="caution">
    <text evidence="18">The sequence shown here is derived from an EMBL/GenBank/DDBJ whole genome shotgun (WGS) entry which is preliminary data.</text>
</comment>
<dbReference type="SUPFAM" id="SSF57850">
    <property type="entry name" value="RING/U-box"/>
    <property type="match status" value="1"/>
</dbReference>
<accession>A0A8S0R9X8</accession>
<evidence type="ECO:0000256" key="14">
    <source>
        <dbReference type="PROSITE-ProRule" id="PRU00175"/>
    </source>
</evidence>
<evidence type="ECO:0000256" key="11">
    <source>
        <dbReference type="ARBA" id="ARBA00022989"/>
    </source>
</evidence>
<dbReference type="AlphaFoldDB" id="A0A8S0R9X8"/>
<evidence type="ECO:0000313" key="19">
    <source>
        <dbReference type="Proteomes" id="UP000594638"/>
    </source>
</evidence>
<dbReference type="FunFam" id="3.30.40.10:FF:000187">
    <property type="entry name" value="E3 ubiquitin-protein ligase ATL6"/>
    <property type="match status" value="1"/>
</dbReference>
<sequence>MRRFFQEDGGADTSGSTLSASATAYPIFRPKNASIKAPFSPPSSSAVDTFMPFAILVLLIALFFMAFFSLYIRRLTADESSSSSSSADHRRRNPSLPSPNNRKGLDPSAIKSLPLVACSVAAKPRIEECTICLSEFEEREIVKVIPYCKHVYHPMCIDTWLSSHVTCPLCRSSQLFDEVSLGMKQQKNNNCVSGDGERSTVDNVAPWRDEERV</sequence>
<dbReference type="CDD" id="cd16461">
    <property type="entry name" value="RING-H2_EL5-like"/>
    <property type="match status" value="1"/>
</dbReference>
<comment type="pathway">
    <text evidence="3">Protein modification; protein ubiquitination.</text>
</comment>
<keyword evidence="7" id="KW-0479">Metal-binding</keyword>
<keyword evidence="11 16" id="KW-1133">Transmembrane helix</keyword>
<evidence type="ECO:0000256" key="6">
    <source>
        <dbReference type="ARBA" id="ARBA00022692"/>
    </source>
</evidence>
<keyword evidence="9" id="KW-0833">Ubl conjugation pathway</keyword>
<dbReference type="Pfam" id="PF13639">
    <property type="entry name" value="zf-RING_2"/>
    <property type="match status" value="1"/>
</dbReference>
<feature type="region of interest" description="Disordered" evidence="15">
    <location>
        <begin position="81"/>
        <end position="107"/>
    </location>
</feature>
<evidence type="ECO:0000256" key="13">
    <source>
        <dbReference type="ARBA" id="ARBA00024209"/>
    </source>
</evidence>
<evidence type="ECO:0000256" key="15">
    <source>
        <dbReference type="SAM" id="MobiDB-lite"/>
    </source>
</evidence>
<dbReference type="SMART" id="SM00184">
    <property type="entry name" value="RING"/>
    <property type="match status" value="1"/>
</dbReference>
<comment type="similarity">
    <text evidence="13">Belongs to the RING-type zinc finger family. ATL subfamily.</text>
</comment>
<reference evidence="18 19" key="1">
    <citation type="submission" date="2019-12" db="EMBL/GenBank/DDBJ databases">
        <authorList>
            <person name="Alioto T."/>
            <person name="Alioto T."/>
            <person name="Gomez Garrido J."/>
        </authorList>
    </citation>
    <scope>NUCLEOTIDE SEQUENCE [LARGE SCALE GENOMIC DNA]</scope>
</reference>
<keyword evidence="12 16" id="KW-0472">Membrane</keyword>
<feature type="transmembrane region" description="Helical" evidence="16">
    <location>
        <begin position="50"/>
        <end position="72"/>
    </location>
</feature>
<dbReference type="GO" id="GO:0061630">
    <property type="term" value="F:ubiquitin protein ligase activity"/>
    <property type="evidence" value="ECO:0007669"/>
    <property type="project" value="UniProtKB-EC"/>
</dbReference>
<dbReference type="InterPro" id="IPR053238">
    <property type="entry name" value="RING-H2_zinc_finger"/>
</dbReference>
<evidence type="ECO:0000256" key="16">
    <source>
        <dbReference type="SAM" id="Phobius"/>
    </source>
</evidence>
<dbReference type="PROSITE" id="PS50089">
    <property type="entry name" value="ZF_RING_2"/>
    <property type="match status" value="1"/>
</dbReference>
<dbReference type="GO" id="GO:0016020">
    <property type="term" value="C:membrane"/>
    <property type="evidence" value="ECO:0007669"/>
    <property type="project" value="UniProtKB-SubCell"/>
</dbReference>
<evidence type="ECO:0000256" key="10">
    <source>
        <dbReference type="ARBA" id="ARBA00022833"/>
    </source>
</evidence>
<keyword evidence="5" id="KW-0808">Transferase</keyword>
<dbReference type="EC" id="2.3.2.27" evidence="4"/>
<evidence type="ECO:0000256" key="9">
    <source>
        <dbReference type="ARBA" id="ARBA00022786"/>
    </source>
</evidence>
<dbReference type="OrthoDB" id="8062037at2759"/>
<dbReference type="InterPro" id="IPR013083">
    <property type="entry name" value="Znf_RING/FYVE/PHD"/>
</dbReference>
<evidence type="ECO:0000256" key="1">
    <source>
        <dbReference type="ARBA" id="ARBA00000900"/>
    </source>
</evidence>
<keyword evidence="8 14" id="KW-0863">Zinc-finger</keyword>
<dbReference type="PANTHER" id="PTHR14155">
    <property type="entry name" value="RING FINGER DOMAIN-CONTAINING"/>
    <property type="match status" value="1"/>
</dbReference>
<comment type="catalytic activity">
    <reaction evidence="1">
        <text>S-ubiquitinyl-[E2 ubiquitin-conjugating enzyme]-L-cysteine + [acceptor protein]-L-lysine = [E2 ubiquitin-conjugating enzyme]-L-cysteine + N(6)-ubiquitinyl-[acceptor protein]-L-lysine.</text>
        <dbReference type="EC" id="2.3.2.27"/>
    </reaction>
</comment>
<name>A0A8S0R9X8_OLEEU</name>
<dbReference type="GO" id="GO:0008270">
    <property type="term" value="F:zinc ion binding"/>
    <property type="evidence" value="ECO:0007669"/>
    <property type="project" value="UniProtKB-KW"/>
</dbReference>
<dbReference type="Proteomes" id="UP000594638">
    <property type="component" value="Unassembled WGS sequence"/>
</dbReference>
<protein>
    <recommendedName>
        <fullName evidence="4">RING-type E3 ubiquitin transferase</fullName>
        <ecNumber evidence="4">2.3.2.27</ecNumber>
    </recommendedName>
</protein>
<evidence type="ECO:0000259" key="17">
    <source>
        <dbReference type="PROSITE" id="PS50089"/>
    </source>
</evidence>
<evidence type="ECO:0000256" key="3">
    <source>
        <dbReference type="ARBA" id="ARBA00004906"/>
    </source>
</evidence>
<dbReference type="Gramene" id="OE9A004626T1">
    <property type="protein sequence ID" value="OE9A004626C1"/>
    <property type="gene ID" value="OE9A004626"/>
</dbReference>
<dbReference type="EMBL" id="CACTIH010002251">
    <property type="protein sequence ID" value="CAA2975322.1"/>
    <property type="molecule type" value="Genomic_DNA"/>
</dbReference>
<keyword evidence="10" id="KW-0862">Zinc</keyword>
<feature type="domain" description="RING-type" evidence="17">
    <location>
        <begin position="129"/>
        <end position="171"/>
    </location>
</feature>
<comment type="subcellular location">
    <subcellularLocation>
        <location evidence="2">Membrane</location>
        <topology evidence="2">Single-pass membrane protein</topology>
    </subcellularLocation>
</comment>
<dbReference type="InterPro" id="IPR001841">
    <property type="entry name" value="Znf_RING"/>
</dbReference>
<evidence type="ECO:0000256" key="7">
    <source>
        <dbReference type="ARBA" id="ARBA00022723"/>
    </source>
</evidence>
<evidence type="ECO:0000256" key="2">
    <source>
        <dbReference type="ARBA" id="ARBA00004167"/>
    </source>
</evidence>
<evidence type="ECO:0000256" key="4">
    <source>
        <dbReference type="ARBA" id="ARBA00012483"/>
    </source>
</evidence>
<organism evidence="18 19">
    <name type="scientific">Olea europaea subsp. europaea</name>
    <dbReference type="NCBI Taxonomy" id="158383"/>
    <lineage>
        <taxon>Eukaryota</taxon>
        <taxon>Viridiplantae</taxon>
        <taxon>Streptophyta</taxon>
        <taxon>Embryophyta</taxon>
        <taxon>Tracheophyta</taxon>
        <taxon>Spermatophyta</taxon>
        <taxon>Magnoliopsida</taxon>
        <taxon>eudicotyledons</taxon>
        <taxon>Gunneridae</taxon>
        <taxon>Pentapetalae</taxon>
        <taxon>asterids</taxon>
        <taxon>lamiids</taxon>
        <taxon>Lamiales</taxon>
        <taxon>Oleaceae</taxon>
        <taxon>Oleeae</taxon>
        <taxon>Olea</taxon>
    </lineage>
</organism>
<evidence type="ECO:0000256" key="8">
    <source>
        <dbReference type="ARBA" id="ARBA00022771"/>
    </source>
</evidence>
<keyword evidence="6 16" id="KW-0812">Transmembrane</keyword>
<gene>
    <name evidence="18" type="ORF">OLEA9_A004626</name>
</gene>
<dbReference type="PANTHER" id="PTHR14155:SF592">
    <property type="entry name" value="RING-H2 FINGER PROTEIN ATL57"/>
    <property type="match status" value="1"/>
</dbReference>
<evidence type="ECO:0000256" key="5">
    <source>
        <dbReference type="ARBA" id="ARBA00022679"/>
    </source>
</evidence>
<evidence type="ECO:0000313" key="18">
    <source>
        <dbReference type="EMBL" id="CAA2975322.1"/>
    </source>
</evidence>
<keyword evidence="19" id="KW-1185">Reference proteome</keyword>
<proteinExistence type="inferred from homology"/>
<dbReference type="Gene3D" id="3.30.40.10">
    <property type="entry name" value="Zinc/RING finger domain, C3HC4 (zinc finger)"/>
    <property type="match status" value="1"/>
</dbReference>
<evidence type="ECO:0000256" key="12">
    <source>
        <dbReference type="ARBA" id="ARBA00023136"/>
    </source>
</evidence>